<dbReference type="PANTHER" id="PTHR43433:SF5">
    <property type="entry name" value="AB HYDROLASE-1 DOMAIN-CONTAINING PROTEIN"/>
    <property type="match status" value="1"/>
</dbReference>
<accession>A0A7S0P4R5</accession>
<name>A0A7S0P4R5_9EUKA</name>
<dbReference type="InterPro" id="IPR050471">
    <property type="entry name" value="AB_hydrolase"/>
</dbReference>
<dbReference type="AlphaFoldDB" id="A0A7S0P4R5"/>
<sequence length="325" mass="34664">MHRSRTRGACMVRAGRHTIEYTLAGPDFESGSSVRMAFVAGAGNFSASWELQEAAFRTQHQVLLLENRGMARSGSPGGLLWSVAGMADDVLAVLSSVGWDSAVHLVGHSMGAAIAYEVACRARPGQLASVTQIGACVTPRCPGCWCGVNGAPVPLEGVWRMCKLLLASDVAERVEANLRLNYPESFLQQQAFDGGVGTNREAVVRWLQRTLRGKGAVRQASMMRQLLAVILHQPAPLPSTAPPMLVIVGDQDISVHQASIRARADDIGASLLVIRGAGHNCFLQSATHVNSAIQAHVMASSVPLQERTVSMPPAACRETDVLLPM</sequence>
<dbReference type="SUPFAM" id="SSF53474">
    <property type="entry name" value="alpha/beta-Hydrolases"/>
    <property type="match status" value="1"/>
</dbReference>
<feature type="domain" description="AB hydrolase-1" evidence="1">
    <location>
        <begin position="38"/>
        <end position="284"/>
    </location>
</feature>
<dbReference type="Gene3D" id="3.40.50.1820">
    <property type="entry name" value="alpha/beta hydrolase"/>
    <property type="match status" value="1"/>
</dbReference>
<protein>
    <recommendedName>
        <fullName evidence="1">AB hydrolase-1 domain-containing protein</fullName>
    </recommendedName>
</protein>
<gene>
    <name evidence="2" type="ORF">CLEP1334_LOCUS28443</name>
</gene>
<dbReference type="InterPro" id="IPR029058">
    <property type="entry name" value="AB_hydrolase_fold"/>
</dbReference>
<dbReference type="Pfam" id="PF12697">
    <property type="entry name" value="Abhydrolase_6"/>
    <property type="match status" value="1"/>
</dbReference>
<reference evidence="2" key="1">
    <citation type="submission" date="2021-01" db="EMBL/GenBank/DDBJ databases">
        <authorList>
            <person name="Corre E."/>
            <person name="Pelletier E."/>
            <person name="Niang G."/>
            <person name="Scheremetjew M."/>
            <person name="Finn R."/>
            <person name="Kale V."/>
            <person name="Holt S."/>
            <person name="Cochrane G."/>
            <person name="Meng A."/>
            <person name="Brown T."/>
            <person name="Cohen L."/>
        </authorList>
    </citation>
    <scope>NUCLEOTIDE SEQUENCE</scope>
    <source>
        <strain evidence="2">RCC1130</strain>
    </source>
</reference>
<dbReference type="PANTHER" id="PTHR43433">
    <property type="entry name" value="HYDROLASE, ALPHA/BETA FOLD FAMILY PROTEIN"/>
    <property type="match status" value="1"/>
</dbReference>
<dbReference type="EMBL" id="HBER01056995">
    <property type="protein sequence ID" value="CAD8553152.1"/>
    <property type="molecule type" value="Transcribed_RNA"/>
</dbReference>
<dbReference type="InterPro" id="IPR000073">
    <property type="entry name" value="AB_hydrolase_1"/>
</dbReference>
<evidence type="ECO:0000259" key="1">
    <source>
        <dbReference type="Pfam" id="PF12697"/>
    </source>
</evidence>
<proteinExistence type="predicted"/>
<organism evidence="2">
    <name type="scientific">Calcidiscus leptoporus</name>
    <dbReference type="NCBI Taxonomy" id="127549"/>
    <lineage>
        <taxon>Eukaryota</taxon>
        <taxon>Haptista</taxon>
        <taxon>Haptophyta</taxon>
        <taxon>Prymnesiophyceae</taxon>
        <taxon>Coccolithales</taxon>
        <taxon>Calcidiscaceae</taxon>
        <taxon>Calcidiscus</taxon>
    </lineage>
</organism>
<evidence type="ECO:0000313" key="2">
    <source>
        <dbReference type="EMBL" id="CAD8553152.1"/>
    </source>
</evidence>